<dbReference type="AlphaFoldDB" id="A0ABD3E2S1"/>
<organism evidence="2 3">
    <name type="scientific">Castilleja foliolosa</name>
    <dbReference type="NCBI Taxonomy" id="1961234"/>
    <lineage>
        <taxon>Eukaryota</taxon>
        <taxon>Viridiplantae</taxon>
        <taxon>Streptophyta</taxon>
        <taxon>Embryophyta</taxon>
        <taxon>Tracheophyta</taxon>
        <taxon>Spermatophyta</taxon>
        <taxon>Magnoliopsida</taxon>
        <taxon>eudicotyledons</taxon>
        <taxon>Gunneridae</taxon>
        <taxon>Pentapetalae</taxon>
        <taxon>asterids</taxon>
        <taxon>lamiids</taxon>
        <taxon>Lamiales</taxon>
        <taxon>Orobanchaceae</taxon>
        <taxon>Pedicularideae</taxon>
        <taxon>Castillejinae</taxon>
        <taxon>Castilleja</taxon>
    </lineage>
</organism>
<dbReference type="Pfam" id="PF14299">
    <property type="entry name" value="PP2"/>
    <property type="match status" value="1"/>
</dbReference>
<dbReference type="EMBL" id="JAVIJP010000007">
    <property type="protein sequence ID" value="KAL3648793.1"/>
    <property type="molecule type" value="Genomic_DNA"/>
</dbReference>
<gene>
    <name evidence="2" type="ORF">CASFOL_005196</name>
</gene>
<dbReference type="SMART" id="SM00256">
    <property type="entry name" value="FBOX"/>
    <property type="match status" value="1"/>
</dbReference>
<dbReference type="PANTHER" id="PTHR32278">
    <property type="entry name" value="F-BOX DOMAIN-CONTAINING PROTEIN"/>
    <property type="match status" value="1"/>
</dbReference>
<accession>A0ABD3E2S1</accession>
<protein>
    <recommendedName>
        <fullName evidence="1">F-box domain-containing protein</fullName>
    </recommendedName>
</protein>
<evidence type="ECO:0000313" key="3">
    <source>
        <dbReference type="Proteomes" id="UP001632038"/>
    </source>
</evidence>
<reference evidence="3" key="1">
    <citation type="journal article" date="2024" name="IScience">
        <title>Strigolactones Initiate the Formation of Haustorium-like Structures in Castilleja.</title>
        <authorList>
            <person name="Buerger M."/>
            <person name="Peterson D."/>
            <person name="Chory J."/>
        </authorList>
    </citation>
    <scope>NUCLEOTIDE SEQUENCE [LARGE SCALE GENOMIC DNA]</scope>
</reference>
<dbReference type="SUPFAM" id="SSF81383">
    <property type="entry name" value="F-box domain"/>
    <property type="match status" value="1"/>
</dbReference>
<dbReference type="Gene3D" id="1.20.1280.50">
    <property type="match status" value="1"/>
</dbReference>
<dbReference type="PANTHER" id="PTHR32278:SF130">
    <property type="entry name" value="F-BOX DOMAIN-CONTAINING PROTEIN"/>
    <property type="match status" value="1"/>
</dbReference>
<dbReference type="InterPro" id="IPR025886">
    <property type="entry name" value="PP2-like"/>
</dbReference>
<dbReference type="CDD" id="cd22162">
    <property type="entry name" value="F-box_AtSKIP3-like"/>
    <property type="match status" value="1"/>
</dbReference>
<keyword evidence="3" id="KW-1185">Reference proteome</keyword>
<evidence type="ECO:0000259" key="1">
    <source>
        <dbReference type="SMART" id="SM00256"/>
    </source>
</evidence>
<name>A0ABD3E2S1_9LAMI</name>
<sequence>MSGETSPFNLLPEDCIAKIISFTSPRDACAAAAVSPVFKSASEYDVVWERFLPPDYEEIVSGSDLPVAFSTKKELYFLMCDTDLLLGGGKMSFRLDRSTGKKCYLFISSRELEIASMDDPAHWEWISLPESRFGEAIELKSVWWLEIRGTLRSQMLSPNTNYAAFLVFKLTKEYYGLKHSSKASVRVVKDSTTKNTEVDDENITTVYIDPERCVQLEPMRPHMPPVRIILRRGLSSRADGWLEIKLGEFVVEEGDEGDVVIQLCETEHLNRKKGLIVEGIEVRQKRSYF</sequence>
<comment type="caution">
    <text evidence="2">The sequence shown here is derived from an EMBL/GenBank/DDBJ whole genome shotgun (WGS) entry which is preliminary data.</text>
</comment>
<evidence type="ECO:0000313" key="2">
    <source>
        <dbReference type="EMBL" id="KAL3648793.1"/>
    </source>
</evidence>
<dbReference type="InterPro" id="IPR036047">
    <property type="entry name" value="F-box-like_dom_sf"/>
</dbReference>
<dbReference type="Pfam" id="PF00646">
    <property type="entry name" value="F-box"/>
    <property type="match status" value="1"/>
</dbReference>
<feature type="domain" description="F-box" evidence="1">
    <location>
        <begin position="11"/>
        <end position="51"/>
    </location>
</feature>
<proteinExistence type="predicted"/>
<dbReference type="InterPro" id="IPR001810">
    <property type="entry name" value="F-box_dom"/>
</dbReference>
<dbReference type="Proteomes" id="UP001632038">
    <property type="component" value="Unassembled WGS sequence"/>
</dbReference>